<dbReference type="InterPro" id="IPR013783">
    <property type="entry name" value="Ig-like_fold"/>
</dbReference>
<feature type="non-terminal residue" evidence="3">
    <location>
        <position position="84"/>
    </location>
</feature>
<dbReference type="InterPro" id="IPR036179">
    <property type="entry name" value="Ig-like_dom_sf"/>
</dbReference>
<protein>
    <recommendedName>
        <fullName evidence="2">Ig-like domain-containing protein</fullName>
    </recommendedName>
</protein>
<feature type="region of interest" description="Disordered" evidence="1">
    <location>
        <begin position="1"/>
        <end position="20"/>
    </location>
</feature>
<feature type="region of interest" description="Disordered" evidence="1">
    <location>
        <begin position="62"/>
        <end position="84"/>
    </location>
</feature>
<feature type="domain" description="Ig-like" evidence="2">
    <location>
        <begin position="24"/>
        <end position="84"/>
    </location>
</feature>
<reference evidence="3" key="1">
    <citation type="submission" date="2022-11" db="EMBL/GenBank/DDBJ databases">
        <title>Chromosome-level genome of Pogonophryne albipinna.</title>
        <authorList>
            <person name="Jo E."/>
        </authorList>
    </citation>
    <scope>NUCLEOTIDE SEQUENCE</scope>
    <source>
        <strain evidence="3">SGF0006</strain>
        <tissue evidence="3">Muscle</tissue>
    </source>
</reference>
<sequence>HLGCADMKSDVSPAPVTSPSSLVPAKITNISKDVTVNEGSPVSLMCLGVGRPEANVIWKHHSPSEDLEGSLQLSPNTHTRRKRL</sequence>
<dbReference type="PROSITE" id="PS50835">
    <property type="entry name" value="IG_LIKE"/>
    <property type="match status" value="1"/>
</dbReference>
<dbReference type="EMBL" id="JAPTMU010000016">
    <property type="protein sequence ID" value="KAJ4929635.1"/>
    <property type="molecule type" value="Genomic_DNA"/>
</dbReference>
<dbReference type="SUPFAM" id="SSF48726">
    <property type="entry name" value="Immunoglobulin"/>
    <property type="match status" value="1"/>
</dbReference>
<dbReference type="AlphaFoldDB" id="A0AAD6ASW8"/>
<evidence type="ECO:0000313" key="4">
    <source>
        <dbReference type="Proteomes" id="UP001219934"/>
    </source>
</evidence>
<evidence type="ECO:0000259" key="2">
    <source>
        <dbReference type="PROSITE" id="PS50835"/>
    </source>
</evidence>
<gene>
    <name evidence="3" type="ORF">JOQ06_018658</name>
</gene>
<dbReference type="Gene3D" id="2.60.40.10">
    <property type="entry name" value="Immunoglobulins"/>
    <property type="match status" value="1"/>
</dbReference>
<accession>A0AAD6ASW8</accession>
<evidence type="ECO:0000313" key="3">
    <source>
        <dbReference type="EMBL" id="KAJ4929635.1"/>
    </source>
</evidence>
<comment type="caution">
    <text evidence="3">The sequence shown here is derived from an EMBL/GenBank/DDBJ whole genome shotgun (WGS) entry which is preliminary data.</text>
</comment>
<keyword evidence="4" id="KW-1185">Reference proteome</keyword>
<evidence type="ECO:0000256" key="1">
    <source>
        <dbReference type="SAM" id="MobiDB-lite"/>
    </source>
</evidence>
<dbReference type="InterPro" id="IPR007110">
    <property type="entry name" value="Ig-like_dom"/>
</dbReference>
<organism evidence="3 4">
    <name type="scientific">Pogonophryne albipinna</name>
    <dbReference type="NCBI Taxonomy" id="1090488"/>
    <lineage>
        <taxon>Eukaryota</taxon>
        <taxon>Metazoa</taxon>
        <taxon>Chordata</taxon>
        <taxon>Craniata</taxon>
        <taxon>Vertebrata</taxon>
        <taxon>Euteleostomi</taxon>
        <taxon>Actinopterygii</taxon>
        <taxon>Neopterygii</taxon>
        <taxon>Teleostei</taxon>
        <taxon>Neoteleostei</taxon>
        <taxon>Acanthomorphata</taxon>
        <taxon>Eupercaria</taxon>
        <taxon>Perciformes</taxon>
        <taxon>Notothenioidei</taxon>
        <taxon>Pogonophryne</taxon>
    </lineage>
</organism>
<dbReference type="Proteomes" id="UP001219934">
    <property type="component" value="Unassembled WGS sequence"/>
</dbReference>
<name>A0AAD6ASW8_9TELE</name>
<proteinExistence type="predicted"/>